<organism evidence="5 6">
    <name type="scientific">Nelumbo nucifera</name>
    <name type="common">Sacred lotus</name>
    <dbReference type="NCBI Taxonomy" id="4432"/>
    <lineage>
        <taxon>Eukaryota</taxon>
        <taxon>Viridiplantae</taxon>
        <taxon>Streptophyta</taxon>
        <taxon>Embryophyta</taxon>
        <taxon>Tracheophyta</taxon>
        <taxon>Spermatophyta</taxon>
        <taxon>Magnoliopsida</taxon>
        <taxon>Proteales</taxon>
        <taxon>Nelumbonaceae</taxon>
        <taxon>Nelumbo</taxon>
    </lineage>
</organism>
<dbReference type="InterPro" id="IPR036638">
    <property type="entry name" value="HLH_DNA-bd_sf"/>
</dbReference>
<dbReference type="InterPro" id="IPR055477">
    <property type="entry name" value="DUF7049"/>
</dbReference>
<feature type="coiled-coil region" evidence="3">
    <location>
        <begin position="384"/>
        <end position="411"/>
    </location>
</feature>
<sequence>MDSVFFLNEEDRARLIRNIAQSVGCSYCCLWAYYPHPSNCLMSMDGWYNEETSQPISSSGSLSQRFFEDYRLALYNVDNGHVPGLAFKEGLSYIQLNESELLSRASSATQRRFYQEARIKTAAFMGCKSGEIEIGTSTDPTEINMEMEMRKFFPAELHQLPHFRELPHQHDQSHPSSSSSSLRSLSVNSPEYSSILFNMPSTSSMPGETLKEVPIDQKAIKSISTGILPHQQTGQAFPWLRSIQHPTPESDDAAMTRAMLAVISSPSSSSSYQSQQQQQPPPYNYKVMNQRWSAFKRYRQSALQPNVLRRDNLGRKNMLKRAIAFLKSLELKRVQEQMQGIRTTSNQLHHMISERKRREKLNESFHALRSLLPPGFKKDKASVLSSTREYLNALKAQVLELQQKNQLLEARLSPEKEVSEEGNTVTGSPGRRVDIRVTHAAESASEEREIDLQVTVLQDCDLLELSIRLLESLKQITDVSLVSMEAHTQMQQTGSYNRVTLRLNIKGSEWDESAFREAIDKVVADVAP</sequence>
<evidence type="ECO:0000256" key="2">
    <source>
        <dbReference type="ARBA" id="ARBA00023163"/>
    </source>
</evidence>
<dbReference type="KEGG" id="nnu:104600698"/>
<dbReference type="RefSeq" id="XP_010262090.1">
    <property type="nucleotide sequence ID" value="XM_010263788.2"/>
</dbReference>
<dbReference type="eggNOG" id="ENOG502QUVA">
    <property type="taxonomic scope" value="Eukaryota"/>
</dbReference>
<keyword evidence="2" id="KW-0804">Transcription</keyword>
<reference evidence="6" key="1">
    <citation type="submission" date="2025-08" db="UniProtKB">
        <authorList>
            <consortium name="RefSeq"/>
        </authorList>
    </citation>
    <scope>IDENTIFICATION</scope>
</reference>
<dbReference type="InterPro" id="IPR044658">
    <property type="entry name" value="bHLH92/bHLH041-like"/>
</dbReference>
<evidence type="ECO:0000256" key="3">
    <source>
        <dbReference type="SAM" id="Coils"/>
    </source>
</evidence>
<dbReference type="Pfam" id="PF23133">
    <property type="entry name" value="DUF7050"/>
    <property type="match status" value="1"/>
</dbReference>
<dbReference type="InterPro" id="IPR045239">
    <property type="entry name" value="bHLH95_bHLH"/>
</dbReference>
<dbReference type="CDD" id="cd11393">
    <property type="entry name" value="bHLH_AtbHLH_like"/>
    <property type="match status" value="1"/>
</dbReference>
<dbReference type="Proteomes" id="UP000189703">
    <property type="component" value="Unplaced"/>
</dbReference>
<evidence type="ECO:0000313" key="6">
    <source>
        <dbReference type="RefSeq" id="XP_010262090.1"/>
    </source>
</evidence>
<evidence type="ECO:0000259" key="4">
    <source>
        <dbReference type="PROSITE" id="PS50888"/>
    </source>
</evidence>
<keyword evidence="5" id="KW-1185">Reference proteome</keyword>
<dbReference type="GO" id="GO:0046983">
    <property type="term" value="F:protein dimerization activity"/>
    <property type="evidence" value="ECO:0007669"/>
    <property type="project" value="InterPro"/>
</dbReference>
<dbReference type="GO" id="GO:0000976">
    <property type="term" value="F:transcription cis-regulatory region binding"/>
    <property type="evidence" value="ECO:0000318"/>
    <property type="project" value="GO_Central"/>
</dbReference>
<dbReference type="Gene3D" id="4.10.280.10">
    <property type="entry name" value="Helix-loop-helix DNA-binding domain"/>
    <property type="match status" value="1"/>
</dbReference>
<keyword evidence="1" id="KW-0805">Transcription regulation</keyword>
<name>A0A1U8AI24_NELNU</name>
<dbReference type="OMA" id="TAIFMGC"/>
<keyword evidence="3" id="KW-0175">Coiled coil</keyword>
<dbReference type="SMART" id="SM00353">
    <property type="entry name" value="HLH"/>
    <property type="match status" value="1"/>
</dbReference>
<dbReference type="InParanoid" id="A0A1U8AI24"/>
<accession>A0A1U8AI24</accession>
<dbReference type="SUPFAM" id="SSF47459">
    <property type="entry name" value="HLH, helix-loop-helix DNA-binding domain"/>
    <property type="match status" value="1"/>
</dbReference>
<gene>
    <name evidence="6" type="primary">LOC104600698</name>
</gene>
<dbReference type="GO" id="GO:0005634">
    <property type="term" value="C:nucleus"/>
    <property type="evidence" value="ECO:0000318"/>
    <property type="project" value="GO_Central"/>
</dbReference>
<dbReference type="GeneID" id="104600698"/>
<dbReference type="Pfam" id="PF00010">
    <property type="entry name" value="HLH"/>
    <property type="match status" value="1"/>
</dbReference>
<dbReference type="PANTHER" id="PTHR46665">
    <property type="entry name" value="TRANSCRIPTION FACTOR BHLH041-RELATED-RELATED"/>
    <property type="match status" value="1"/>
</dbReference>
<evidence type="ECO:0000256" key="1">
    <source>
        <dbReference type="ARBA" id="ARBA00023015"/>
    </source>
</evidence>
<dbReference type="FunCoup" id="A0A1U8AI24">
    <property type="interactions" value="112"/>
</dbReference>
<dbReference type="OrthoDB" id="5778525at2759"/>
<feature type="domain" description="BHLH" evidence="4">
    <location>
        <begin position="345"/>
        <end position="394"/>
    </location>
</feature>
<dbReference type="Pfam" id="PF23132">
    <property type="entry name" value="DUF7049"/>
    <property type="match status" value="1"/>
</dbReference>
<dbReference type="PROSITE" id="PS50888">
    <property type="entry name" value="BHLH"/>
    <property type="match status" value="1"/>
</dbReference>
<dbReference type="PANTHER" id="PTHR46665:SF1">
    <property type="entry name" value="SPERMATOGENESIS- AND OOGENESIS-SPECIFIC BASIC HELIX-LOOP-HELIX-CONTAINING PROTEIN 1"/>
    <property type="match status" value="1"/>
</dbReference>
<protein>
    <submittedName>
        <fullName evidence="6">Transcription factor bHLH041</fullName>
    </submittedName>
</protein>
<proteinExistence type="predicted"/>
<evidence type="ECO:0000313" key="5">
    <source>
        <dbReference type="Proteomes" id="UP000189703"/>
    </source>
</evidence>
<dbReference type="InterPro" id="IPR055478">
    <property type="entry name" value="DUF7050"/>
</dbReference>
<dbReference type="InterPro" id="IPR011598">
    <property type="entry name" value="bHLH_dom"/>
</dbReference>
<dbReference type="AlphaFoldDB" id="A0A1U8AI24"/>